<evidence type="ECO:0000256" key="9">
    <source>
        <dbReference type="ARBA" id="ARBA00030464"/>
    </source>
</evidence>
<evidence type="ECO:0000313" key="13">
    <source>
        <dbReference type="EMBL" id="AFK51462.1"/>
    </source>
</evidence>
<dbReference type="PANTHER" id="PTHR11922:SF2">
    <property type="entry name" value="GMP SYNTHASE [GLUTAMINE-HYDROLYZING]"/>
    <property type="match status" value="1"/>
</dbReference>
<evidence type="ECO:0000256" key="3">
    <source>
        <dbReference type="ARBA" id="ARBA00012746"/>
    </source>
</evidence>
<dbReference type="RefSeq" id="WP_014737712.1">
    <property type="nucleotide sequence ID" value="NC_017954.1"/>
</dbReference>
<evidence type="ECO:0000313" key="14">
    <source>
        <dbReference type="Proteomes" id="UP000005270"/>
    </source>
</evidence>
<dbReference type="GO" id="GO:0003921">
    <property type="term" value="F:GMP synthase activity"/>
    <property type="evidence" value="ECO:0007669"/>
    <property type="project" value="InterPro"/>
</dbReference>
<dbReference type="PROSITE" id="PS51553">
    <property type="entry name" value="GMPS_ATP_PPASE"/>
    <property type="match status" value="1"/>
</dbReference>
<evidence type="ECO:0000256" key="5">
    <source>
        <dbReference type="ARBA" id="ARBA00022741"/>
    </source>
</evidence>
<dbReference type="CDD" id="cd01997">
    <property type="entry name" value="GMP_synthase_C"/>
    <property type="match status" value="1"/>
</dbReference>
<dbReference type="SUPFAM" id="SSF52317">
    <property type="entry name" value="Class I glutamine amidotransferase-like"/>
    <property type="match status" value="1"/>
</dbReference>
<keyword evidence="14" id="KW-1185">Reference proteome</keyword>
<evidence type="ECO:0000256" key="11">
    <source>
        <dbReference type="PROSITE-ProRule" id="PRU00886"/>
    </source>
</evidence>
<dbReference type="UniPathway" id="UPA00189">
    <property type="reaction ID" value="UER00296"/>
</dbReference>
<dbReference type="HOGENOM" id="CLU_454663_0_0_2"/>
<reference evidence="13 14" key="1">
    <citation type="journal article" date="2012" name="J. Bacteriol.">
        <title>Complete genome sequence of the hyperthermophilic cellulolytic Crenarchaeon 'Thermogladius cellulolyticus' 1633.</title>
        <authorList>
            <person name="Mardanov A.V."/>
            <person name="Kochetkova T.V."/>
            <person name="Beletsky A.V."/>
            <person name="Bonch-Osmolovskaya E.A."/>
            <person name="Ravin N.V."/>
            <person name="Skryabin K.G."/>
        </authorList>
    </citation>
    <scope>NUCLEOTIDE SEQUENCE [LARGE SCALE GENOMIC DNA]</scope>
    <source>
        <strain evidence="14">DSM 22663 / VKM B-2946 / 1633</strain>
    </source>
</reference>
<organism evidence="13 14">
    <name type="scientific">Thermogladius calderae (strain DSM 22663 / VKM B-2946 / 1633)</name>
    <dbReference type="NCBI Taxonomy" id="1184251"/>
    <lineage>
        <taxon>Archaea</taxon>
        <taxon>Thermoproteota</taxon>
        <taxon>Thermoprotei</taxon>
        <taxon>Desulfurococcales</taxon>
        <taxon>Desulfurococcaceae</taxon>
        <taxon>Thermogladius</taxon>
    </lineage>
</organism>
<evidence type="ECO:0000259" key="12">
    <source>
        <dbReference type="PROSITE" id="PS51553"/>
    </source>
</evidence>
<keyword evidence="7 11" id="KW-0658">Purine biosynthesis</keyword>
<dbReference type="GO" id="GO:0005524">
    <property type="term" value="F:ATP binding"/>
    <property type="evidence" value="ECO:0007669"/>
    <property type="project" value="UniProtKB-UniRule"/>
</dbReference>
<dbReference type="KEGG" id="thg:TCELL_1039"/>
<accession>I3TFC4</accession>
<dbReference type="PANTHER" id="PTHR11922">
    <property type="entry name" value="GMP SYNTHASE-RELATED"/>
    <property type="match status" value="1"/>
</dbReference>
<dbReference type="eggNOG" id="arCOG00085">
    <property type="taxonomic scope" value="Archaea"/>
</dbReference>
<dbReference type="InterPro" id="IPR017926">
    <property type="entry name" value="GATASE"/>
</dbReference>
<dbReference type="Proteomes" id="UP000005270">
    <property type="component" value="Chromosome"/>
</dbReference>
<dbReference type="NCBIfam" id="NF000848">
    <property type="entry name" value="PRK00074.1"/>
    <property type="match status" value="1"/>
</dbReference>
<feature type="domain" description="GMPS ATP-PPase" evidence="12">
    <location>
        <begin position="285"/>
        <end position="475"/>
    </location>
</feature>
<keyword evidence="4" id="KW-0436">Ligase</keyword>
<evidence type="ECO:0000256" key="1">
    <source>
        <dbReference type="ARBA" id="ARBA00002332"/>
    </source>
</evidence>
<keyword evidence="13" id="KW-0808">Transferase</keyword>
<comment type="catalytic activity">
    <reaction evidence="10">
        <text>XMP + L-glutamine + ATP + H2O = GMP + L-glutamate + AMP + diphosphate + 2 H(+)</text>
        <dbReference type="Rhea" id="RHEA:11680"/>
        <dbReference type="ChEBI" id="CHEBI:15377"/>
        <dbReference type="ChEBI" id="CHEBI:15378"/>
        <dbReference type="ChEBI" id="CHEBI:29985"/>
        <dbReference type="ChEBI" id="CHEBI:30616"/>
        <dbReference type="ChEBI" id="CHEBI:33019"/>
        <dbReference type="ChEBI" id="CHEBI:57464"/>
        <dbReference type="ChEBI" id="CHEBI:58115"/>
        <dbReference type="ChEBI" id="CHEBI:58359"/>
        <dbReference type="ChEBI" id="CHEBI:456215"/>
        <dbReference type="EC" id="6.3.5.2"/>
    </reaction>
</comment>
<dbReference type="AlphaFoldDB" id="I3TFC4"/>
<dbReference type="eggNOG" id="arCOG00087">
    <property type="taxonomic scope" value="Archaea"/>
</dbReference>
<dbReference type="NCBIfam" id="TIGR00884">
    <property type="entry name" value="guaA_Cterm"/>
    <property type="match status" value="1"/>
</dbReference>
<keyword evidence="8 11" id="KW-0067">ATP-binding</keyword>
<dbReference type="Gene3D" id="3.30.300.10">
    <property type="match status" value="1"/>
</dbReference>
<dbReference type="STRING" id="1184251.TCELL_1039"/>
<dbReference type="Gene3D" id="3.40.50.620">
    <property type="entry name" value="HUPs"/>
    <property type="match status" value="1"/>
</dbReference>
<comment type="function">
    <text evidence="1">Catalyzes the synthesis of GMP from XMP.</text>
</comment>
<evidence type="ECO:0000256" key="10">
    <source>
        <dbReference type="ARBA" id="ARBA00049404"/>
    </source>
</evidence>
<dbReference type="InterPro" id="IPR014729">
    <property type="entry name" value="Rossmann-like_a/b/a_fold"/>
</dbReference>
<dbReference type="EMBL" id="CP003531">
    <property type="protein sequence ID" value="AFK51462.1"/>
    <property type="molecule type" value="Genomic_DNA"/>
</dbReference>
<dbReference type="InParanoid" id="I3TFC4"/>
<dbReference type="Pfam" id="PF00958">
    <property type="entry name" value="GMP_synt_C"/>
    <property type="match status" value="1"/>
</dbReference>
<keyword evidence="5 11" id="KW-0547">Nucleotide-binding</keyword>
<comment type="pathway">
    <text evidence="2">Purine metabolism; GMP biosynthesis; GMP from XMP (L-Gln route): step 1/1.</text>
</comment>
<gene>
    <name evidence="13" type="ordered locus">TCELL_1039</name>
</gene>
<dbReference type="SUPFAM" id="SSF52402">
    <property type="entry name" value="Adenine nucleotide alpha hydrolases-like"/>
    <property type="match status" value="1"/>
</dbReference>
<sequence length="600" mass="66893">MRLVLQYSPRLQVLAGSLGYELLTGERFEEVVVVSEAQVGDAEQRRLRELAEAVGAGLRVEVLGDDLRAWASLELPGRVVLDITPGRKIYALILLQKCLKAGDCRARYLLVRDEARYGYRFFGYMPRWAFKFIEFHPELREVRVDVGGAREAYKHLRPPQPLRVVPETLHALVNLYSLSGAEYFEVEACGGQGTARVRVLVRDPVFDGWGETEEAWVGRGGCVLEPPPGSTVLAVSEDGAVAAFRAEVNGRPVYGVRFHPEAHHTRRGLVLLDNFLRLAGAVRGWGVEAYYHLALQELERYAGAPGRVVAAVSGGVDSATAALLARRVFGDRLVPVLVDHGLFREGEVEEVREELERAGLEPVYVDARERFLSKLEGLADCEERRRVIGEEFARVFDELMTEFRAGVFVQGTIYPDVVESGRPGGGRVKTHHNVAGLPTWFREKYAVLEPLRHLYKEEVRELARALGLPDYFLKRHPFPGPGLAARVVGPFNRRKLEVCRRATAIVEKVLRRRGLYDRVWQAFAVVGDDTWVGVKGGSRRHGLVVIVRVVESADAMTADYSRLPYEVLDEISGEITSSIDDVTMVAYAVTGKPPSTIEPC</sequence>
<keyword evidence="13" id="KW-0315">Glutamine amidotransferase</keyword>
<dbReference type="Pfam" id="PF00117">
    <property type="entry name" value="GATase"/>
    <property type="match status" value="1"/>
</dbReference>
<dbReference type="GO" id="GO:0016740">
    <property type="term" value="F:transferase activity"/>
    <property type="evidence" value="ECO:0007669"/>
    <property type="project" value="UniProtKB-KW"/>
</dbReference>
<dbReference type="GO" id="GO:0005829">
    <property type="term" value="C:cytosol"/>
    <property type="evidence" value="ECO:0007669"/>
    <property type="project" value="TreeGrafter"/>
</dbReference>
<dbReference type="InterPro" id="IPR025777">
    <property type="entry name" value="GMPS_ATP_PPase_dom"/>
</dbReference>
<feature type="binding site" evidence="11">
    <location>
        <begin position="313"/>
        <end position="319"/>
    </location>
    <ligand>
        <name>ATP</name>
        <dbReference type="ChEBI" id="CHEBI:30616"/>
    </ligand>
</feature>
<evidence type="ECO:0000256" key="6">
    <source>
        <dbReference type="ARBA" id="ARBA00022749"/>
    </source>
</evidence>
<evidence type="ECO:0000256" key="4">
    <source>
        <dbReference type="ARBA" id="ARBA00022598"/>
    </source>
</evidence>
<evidence type="ECO:0000256" key="8">
    <source>
        <dbReference type="ARBA" id="ARBA00022840"/>
    </source>
</evidence>
<dbReference type="InterPro" id="IPR029062">
    <property type="entry name" value="Class_I_gatase-like"/>
</dbReference>
<dbReference type="InterPro" id="IPR001674">
    <property type="entry name" value="GMP_synth_C"/>
</dbReference>
<dbReference type="eggNOG" id="arCOG07237">
    <property type="taxonomic scope" value="Archaea"/>
</dbReference>
<dbReference type="Gene3D" id="3.40.50.880">
    <property type="match status" value="1"/>
</dbReference>
<keyword evidence="6 11" id="KW-0332">GMP biosynthesis</keyword>
<name>I3TFC4_THEC1</name>
<dbReference type="GeneID" id="13013358"/>
<evidence type="ECO:0000256" key="2">
    <source>
        <dbReference type="ARBA" id="ARBA00005153"/>
    </source>
</evidence>
<evidence type="ECO:0000256" key="7">
    <source>
        <dbReference type="ARBA" id="ARBA00022755"/>
    </source>
</evidence>
<proteinExistence type="predicted"/>
<protein>
    <recommendedName>
        <fullName evidence="3">GMP synthase (glutamine-hydrolyzing)</fullName>
        <ecNumber evidence="3">6.3.5.2</ecNumber>
    </recommendedName>
    <alternativeName>
        <fullName evidence="9">GMP synthetase</fullName>
    </alternativeName>
</protein>
<dbReference type="EC" id="6.3.5.2" evidence="3"/>